<dbReference type="InterPro" id="IPR036736">
    <property type="entry name" value="ACP-like_sf"/>
</dbReference>
<dbReference type="InterPro" id="IPR000873">
    <property type="entry name" value="AMP-dep_synth/lig_dom"/>
</dbReference>
<keyword evidence="3" id="KW-0436">Ligase</keyword>
<dbReference type="STRING" id="1236976.JCM16418_312"/>
<comment type="caution">
    <text evidence="3">The sequence shown here is derived from an EMBL/GenBank/DDBJ whole genome shotgun (WGS) entry which is preliminary data.</text>
</comment>
<name>W7YV90_9BACL</name>
<dbReference type="Gene3D" id="1.10.1200.10">
    <property type="entry name" value="ACP-like"/>
    <property type="match status" value="1"/>
</dbReference>
<dbReference type="PANTHER" id="PTHR22754">
    <property type="entry name" value="DISCO-INTERACTING PROTEIN 2 DIP2 -RELATED"/>
    <property type="match status" value="1"/>
</dbReference>
<dbReference type="Proteomes" id="UP000019364">
    <property type="component" value="Unassembled WGS sequence"/>
</dbReference>
<dbReference type="GO" id="GO:0070566">
    <property type="term" value="F:adenylyltransferase activity"/>
    <property type="evidence" value="ECO:0007669"/>
    <property type="project" value="TreeGrafter"/>
</dbReference>
<dbReference type="PROSITE" id="PS50075">
    <property type="entry name" value="CARRIER"/>
    <property type="match status" value="1"/>
</dbReference>
<dbReference type="InterPro" id="IPR042099">
    <property type="entry name" value="ANL_N_sf"/>
</dbReference>
<reference evidence="3 4" key="1">
    <citation type="journal article" date="2014" name="Genome Announc.">
        <title>Draft Genome Sequence of Paenibacillus pini JCM 16418T, Isolated from the Rhizosphere of Pine Tree.</title>
        <authorList>
            <person name="Yuki M."/>
            <person name="Oshima K."/>
            <person name="Suda W."/>
            <person name="Oshida Y."/>
            <person name="Kitamura K."/>
            <person name="Iida Y."/>
            <person name="Hattori M."/>
            <person name="Ohkuma M."/>
        </authorList>
    </citation>
    <scope>NUCLEOTIDE SEQUENCE [LARGE SCALE GENOMIC DNA]</scope>
    <source>
        <strain evidence="3 4">JCM 16418</strain>
    </source>
</reference>
<evidence type="ECO:0000313" key="4">
    <source>
        <dbReference type="Proteomes" id="UP000019364"/>
    </source>
</evidence>
<dbReference type="PANTHER" id="PTHR22754:SF32">
    <property type="entry name" value="DISCO-INTERACTING PROTEIN 2"/>
    <property type="match status" value="1"/>
</dbReference>
<sequence length="434" mass="48359">MLTHDNLLCNTEAIANRLAVTQQDIFYSWMPLTHDMGMIAFHLTPFLSQINHSIMSTNALIKSPALWMIKAQEHGATVLGSPNFGYKLLLTAYKPKVAEGWDLSKIRVILNGAEPISIELCHRFVQEMGAYGLPNTAILNAYGLAEGSVGVSIKNPDEPLHGICIDRRIVGIGEQIQEITDESQHAVVFAEVGYPIDYVSIRISNEKSEKLPERVIGQIQIKGRSVTSGYYRNEAATKKAVLQDGWLDTGDLGFMSEGRLYVTGRMKDIIFVNGKNYYPHDIERISEGVEGVELGKVAVVGLHNREEQREDIVVFVQYKRKVEQFAEIVVQLKKVINLKIGIEPALVLPIRSIPKTTSGKVQRYQLAEMLVNGEFDTLIAEVNSHVAKQTSSIQIAGPRNEIEQALLKLWCELLNTERIGIHDNFFEIGGSSSC</sequence>
<evidence type="ECO:0000256" key="1">
    <source>
        <dbReference type="ARBA" id="ARBA00006432"/>
    </source>
</evidence>
<organism evidence="3 4">
    <name type="scientific">Paenibacillus pini JCM 16418</name>
    <dbReference type="NCBI Taxonomy" id="1236976"/>
    <lineage>
        <taxon>Bacteria</taxon>
        <taxon>Bacillati</taxon>
        <taxon>Bacillota</taxon>
        <taxon>Bacilli</taxon>
        <taxon>Bacillales</taxon>
        <taxon>Paenibacillaceae</taxon>
        <taxon>Paenibacillus</taxon>
    </lineage>
</organism>
<dbReference type="InterPro" id="IPR009081">
    <property type="entry name" value="PP-bd_ACP"/>
</dbReference>
<dbReference type="GO" id="GO:0005886">
    <property type="term" value="C:plasma membrane"/>
    <property type="evidence" value="ECO:0007669"/>
    <property type="project" value="TreeGrafter"/>
</dbReference>
<evidence type="ECO:0000313" key="3">
    <source>
        <dbReference type="EMBL" id="GAF06359.1"/>
    </source>
</evidence>
<dbReference type="Gene3D" id="3.30.300.30">
    <property type="match status" value="1"/>
</dbReference>
<dbReference type="GO" id="GO:0016874">
    <property type="term" value="F:ligase activity"/>
    <property type="evidence" value="ECO:0007669"/>
    <property type="project" value="UniProtKB-KW"/>
</dbReference>
<protein>
    <submittedName>
        <fullName evidence="3">Long-chain-fatty-acid-CoA ligase</fullName>
    </submittedName>
</protein>
<evidence type="ECO:0000259" key="2">
    <source>
        <dbReference type="PROSITE" id="PS50075"/>
    </source>
</evidence>
<keyword evidence="4" id="KW-1185">Reference proteome</keyword>
<proteinExistence type="inferred from homology"/>
<dbReference type="Pfam" id="PF00501">
    <property type="entry name" value="AMP-binding"/>
    <property type="match status" value="1"/>
</dbReference>
<gene>
    <name evidence="3" type="ORF">JCM16418_312</name>
</gene>
<dbReference type="SUPFAM" id="SSF56801">
    <property type="entry name" value="Acetyl-CoA synthetase-like"/>
    <property type="match status" value="1"/>
</dbReference>
<dbReference type="AlphaFoldDB" id="W7YV90"/>
<dbReference type="eggNOG" id="COG0318">
    <property type="taxonomic scope" value="Bacteria"/>
</dbReference>
<dbReference type="GO" id="GO:0006633">
    <property type="term" value="P:fatty acid biosynthetic process"/>
    <property type="evidence" value="ECO:0007669"/>
    <property type="project" value="TreeGrafter"/>
</dbReference>
<dbReference type="Gene3D" id="3.40.50.12780">
    <property type="entry name" value="N-terminal domain of ligase-like"/>
    <property type="match status" value="1"/>
</dbReference>
<dbReference type="EMBL" id="BAVZ01000001">
    <property type="protein sequence ID" value="GAF06359.1"/>
    <property type="molecule type" value="Genomic_DNA"/>
</dbReference>
<dbReference type="InterPro" id="IPR045851">
    <property type="entry name" value="AMP-bd_C_sf"/>
</dbReference>
<accession>W7YV90</accession>
<comment type="similarity">
    <text evidence="1">Belongs to the ATP-dependent AMP-binding enzyme family.</text>
</comment>
<feature type="domain" description="Carrier" evidence="2">
    <location>
        <begin position="397"/>
        <end position="434"/>
    </location>
</feature>
<dbReference type="OrthoDB" id="9765680at2"/>